<dbReference type="InterPro" id="IPR006370">
    <property type="entry name" value="HB_polyprenyltransferase-like"/>
</dbReference>
<dbReference type="GO" id="GO:0008412">
    <property type="term" value="F:4-hydroxybenzoate polyprenyltransferase activity"/>
    <property type="evidence" value="ECO:0007669"/>
    <property type="project" value="UniProtKB-EC"/>
</dbReference>
<dbReference type="InterPro" id="IPR039653">
    <property type="entry name" value="Prenyltransferase"/>
</dbReference>
<feature type="transmembrane region" description="Helical" evidence="10">
    <location>
        <begin position="314"/>
        <end position="332"/>
    </location>
</feature>
<keyword evidence="5 10" id="KW-0812">Transmembrane</keyword>
<evidence type="ECO:0000256" key="8">
    <source>
        <dbReference type="ARBA" id="ARBA00052313"/>
    </source>
</evidence>
<sequence>CKCYDNRSLVAYTQSVVQRRPGSIADFRLGLVGYVEDQTKPNDISPLLVWWSTTAQIQPGDATVTVSNPNNDHLLQINLPPAILLLLPTTMFARAGYRVSGSSLKRPFLGQIAPKTLLKIPSLQRFCILSRVQSLPKTFPLRQLSTNPAPITPASSQLAPLVTNTWVERLPPKLQPYALLARVDKPIGTMLLLWPCTWSITMASYVTHEPISVPLTYLSLFGIGAFIMRGAGCTINDMWDRNLDKAVDRTRTRPLARGDLTPWQALSFLGVQLSAGLAVLTQFNCIFLGASSLSLVIVYPVMKRITYWPQSVLGLAFNWGALLGWSAVAGAVDWSVCLPLYAGSVCWTMVYDTIYAHQDKKDDPLTGIRSTALLFGDNSRPILSAFALSSVGLIGLAGLEGGMGLGYFAGLGLGAIQLARILYRVDFDDRADCWKAFVRCGWFGFWMWAGTTVDYITLLLS</sequence>
<evidence type="ECO:0000256" key="7">
    <source>
        <dbReference type="ARBA" id="ARBA00023136"/>
    </source>
</evidence>
<dbReference type="PANTHER" id="PTHR11048:SF28">
    <property type="entry name" value="4-HYDROXYBENZOATE POLYPRENYLTRANSFERASE, MITOCHONDRIAL"/>
    <property type="match status" value="1"/>
</dbReference>
<organism evidence="11 12">
    <name type="scientific">Rhizoctonia solani</name>
    <dbReference type="NCBI Taxonomy" id="456999"/>
    <lineage>
        <taxon>Eukaryota</taxon>
        <taxon>Fungi</taxon>
        <taxon>Dikarya</taxon>
        <taxon>Basidiomycota</taxon>
        <taxon>Agaricomycotina</taxon>
        <taxon>Agaricomycetes</taxon>
        <taxon>Cantharellales</taxon>
        <taxon>Ceratobasidiaceae</taxon>
        <taxon>Rhizoctonia</taxon>
    </lineage>
</organism>
<proteinExistence type="inferred from homology"/>
<feature type="transmembrane region" description="Helical" evidence="10">
    <location>
        <begin position="443"/>
        <end position="460"/>
    </location>
</feature>
<dbReference type="FunFam" id="1.20.120.1780:FF:000001">
    <property type="entry name" value="4-hydroxybenzoate octaprenyltransferase"/>
    <property type="match status" value="1"/>
</dbReference>
<keyword evidence="6 10" id="KW-1133">Transmembrane helix</keyword>
<dbReference type="Gene3D" id="1.10.357.140">
    <property type="entry name" value="UbiA prenyltransferase"/>
    <property type="match status" value="1"/>
</dbReference>
<dbReference type="CDD" id="cd13959">
    <property type="entry name" value="PT_UbiA_COQ2"/>
    <property type="match status" value="1"/>
</dbReference>
<evidence type="ECO:0000313" key="12">
    <source>
        <dbReference type="Proteomes" id="UP000663840"/>
    </source>
</evidence>
<keyword evidence="7 10" id="KW-0472">Membrane</keyword>
<evidence type="ECO:0000256" key="6">
    <source>
        <dbReference type="ARBA" id="ARBA00022989"/>
    </source>
</evidence>
<keyword evidence="4" id="KW-0808">Transferase</keyword>
<dbReference type="GO" id="GO:0006744">
    <property type="term" value="P:ubiquinone biosynthetic process"/>
    <property type="evidence" value="ECO:0007669"/>
    <property type="project" value="UniProtKB-UniPathway"/>
</dbReference>
<comment type="caution">
    <text evidence="11">The sequence shown here is derived from an EMBL/GenBank/DDBJ whole genome shotgun (WGS) entry which is preliminary data.</text>
</comment>
<gene>
    <name evidence="11" type="ORF">RDB_LOCUS70581</name>
</gene>
<dbReference type="EMBL" id="CAJMWR010001834">
    <property type="protein sequence ID" value="CAE6435479.1"/>
    <property type="molecule type" value="Genomic_DNA"/>
</dbReference>
<feature type="transmembrane region" description="Helical" evidence="10">
    <location>
        <begin position="286"/>
        <end position="302"/>
    </location>
</feature>
<comment type="cofactor">
    <cofactor evidence="1">
        <name>Mg(2+)</name>
        <dbReference type="ChEBI" id="CHEBI:18420"/>
    </cofactor>
</comment>
<evidence type="ECO:0000256" key="5">
    <source>
        <dbReference type="ARBA" id="ARBA00022692"/>
    </source>
</evidence>
<dbReference type="GO" id="GO:0005743">
    <property type="term" value="C:mitochondrial inner membrane"/>
    <property type="evidence" value="ECO:0007669"/>
    <property type="project" value="UniProtKB-SubCell"/>
</dbReference>
<comment type="function">
    <text evidence="9">Catalyzes the prenylation of para-hydroxybenzoate (PHB) with an all-trans polyprenyl group. Mediates the second step in the final reaction sequence of coenzyme Q (CoQ) biosynthesis, which is the condensation of the polyisoprenoid side chain with PHB, generating the first membrane-bound Q intermediate.</text>
</comment>
<dbReference type="InterPro" id="IPR000537">
    <property type="entry name" value="UbiA_prenyltransferase"/>
</dbReference>
<feature type="non-terminal residue" evidence="11">
    <location>
        <position position="1"/>
    </location>
</feature>
<dbReference type="UniPathway" id="UPA00232"/>
<evidence type="ECO:0000256" key="3">
    <source>
        <dbReference type="ARBA" id="ARBA00005985"/>
    </source>
</evidence>
<dbReference type="Pfam" id="PF01040">
    <property type="entry name" value="UbiA"/>
    <property type="match status" value="1"/>
</dbReference>
<reference evidence="11" key="1">
    <citation type="submission" date="2021-01" db="EMBL/GenBank/DDBJ databases">
        <authorList>
            <person name="Kaushik A."/>
        </authorList>
    </citation>
    <scope>NUCLEOTIDE SEQUENCE</scope>
    <source>
        <strain evidence="11">AG1-1A</strain>
    </source>
</reference>
<accession>A0A8H2XW52</accession>
<dbReference type="InterPro" id="IPR030470">
    <property type="entry name" value="UbiA_prenylTrfase_CS"/>
</dbReference>
<feature type="transmembrane region" description="Helical" evidence="10">
    <location>
        <begin position="218"/>
        <end position="239"/>
    </location>
</feature>
<comment type="similarity">
    <text evidence="3">Belongs to the UbiA prenyltransferase family.</text>
</comment>
<protein>
    <recommendedName>
        <fullName evidence="13">4-hydroxybenzoate polyprenyltransferase, mitochondrial</fullName>
    </recommendedName>
</protein>
<evidence type="ECO:0000256" key="10">
    <source>
        <dbReference type="SAM" id="Phobius"/>
    </source>
</evidence>
<dbReference type="Proteomes" id="UP000663840">
    <property type="component" value="Unassembled WGS sequence"/>
</dbReference>
<evidence type="ECO:0000256" key="1">
    <source>
        <dbReference type="ARBA" id="ARBA00001946"/>
    </source>
</evidence>
<dbReference type="FunFam" id="1.10.357.140:FF:000003">
    <property type="entry name" value="4-hydroxybenzoate polyprenyltransferase, mitochondrial"/>
    <property type="match status" value="1"/>
</dbReference>
<name>A0A8H2XW52_9AGAM</name>
<dbReference type="NCBIfam" id="TIGR01474">
    <property type="entry name" value="ubiA_proteo"/>
    <property type="match status" value="1"/>
</dbReference>
<comment type="catalytic activity">
    <reaction evidence="8">
        <text>an all-trans-polyprenyl diphosphate + 4-hydroxybenzoate = a 4-hydroxy-3-(all-trans-polyprenyl)benzoate + diphosphate</text>
        <dbReference type="Rhea" id="RHEA:44504"/>
        <dbReference type="Rhea" id="RHEA-COMP:9514"/>
        <dbReference type="Rhea" id="RHEA-COMP:9564"/>
        <dbReference type="ChEBI" id="CHEBI:17879"/>
        <dbReference type="ChEBI" id="CHEBI:33019"/>
        <dbReference type="ChEBI" id="CHEBI:58914"/>
        <dbReference type="ChEBI" id="CHEBI:78396"/>
        <dbReference type="EC" id="2.5.1.39"/>
    </reaction>
</comment>
<comment type="subcellular location">
    <subcellularLocation>
        <location evidence="2">Mitochondrion inner membrane</location>
        <topology evidence="2">Multi-pass membrane protein</topology>
        <orientation evidence="2">Matrix side</orientation>
    </subcellularLocation>
</comment>
<dbReference type="Gene3D" id="1.20.120.1780">
    <property type="entry name" value="UbiA prenyltransferase"/>
    <property type="match status" value="1"/>
</dbReference>
<evidence type="ECO:0000313" key="11">
    <source>
        <dbReference type="EMBL" id="CAE6435479.1"/>
    </source>
</evidence>
<dbReference type="HAMAP" id="MF_01635">
    <property type="entry name" value="UbiA"/>
    <property type="match status" value="1"/>
</dbReference>
<evidence type="ECO:0000256" key="2">
    <source>
        <dbReference type="ARBA" id="ARBA00004292"/>
    </source>
</evidence>
<evidence type="ECO:0000256" key="4">
    <source>
        <dbReference type="ARBA" id="ARBA00022679"/>
    </source>
</evidence>
<dbReference type="PANTHER" id="PTHR11048">
    <property type="entry name" value="PRENYLTRANSFERASES"/>
    <property type="match status" value="1"/>
</dbReference>
<dbReference type="PROSITE" id="PS00943">
    <property type="entry name" value="UBIA"/>
    <property type="match status" value="1"/>
</dbReference>
<evidence type="ECO:0008006" key="13">
    <source>
        <dbReference type="Google" id="ProtNLM"/>
    </source>
</evidence>
<dbReference type="AlphaFoldDB" id="A0A8H2XW52"/>
<dbReference type="InterPro" id="IPR044878">
    <property type="entry name" value="UbiA_sf"/>
</dbReference>
<evidence type="ECO:0000256" key="9">
    <source>
        <dbReference type="ARBA" id="ARBA00058997"/>
    </source>
</evidence>